<organism evidence="7 8">
    <name type="scientific">Oryzias sinensis</name>
    <name type="common">Chinese medaka</name>
    <dbReference type="NCBI Taxonomy" id="183150"/>
    <lineage>
        <taxon>Eukaryota</taxon>
        <taxon>Metazoa</taxon>
        <taxon>Chordata</taxon>
        <taxon>Craniata</taxon>
        <taxon>Vertebrata</taxon>
        <taxon>Euteleostomi</taxon>
        <taxon>Actinopterygii</taxon>
        <taxon>Neopterygii</taxon>
        <taxon>Teleostei</taxon>
        <taxon>Neoteleostei</taxon>
        <taxon>Acanthomorphata</taxon>
        <taxon>Ovalentaria</taxon>
        <taxon>Atherinomorphae</taxon>
        <taxon>Beloniformes</taxon>
        <taxon>Adrianichthyidae</taxon>
        <taxon>Oryziinae</taxon>
        <taxon>Oryzias</taxon>
    </lineage>
</organism>
<evidence type="ECO:0000256" key="4">
    <source>
        <dbReference type="SAM" id="MobiDB-lite"/>
    </source>
</evidence>
<dbReference type="Ensembl" id="ENSOSIT00000004753.1">
    <property type="protein sequence ID" value="ENSOSIP00000004445.1"/>
    <property type="gene ID" value="ENSOSIG00000003032.1"/>
</dbReference>
<accession>A0A8C7WWK1</accession>
<feature type="region of interest" description="Disordered" evidence="4">
    <location>
        <begin position="93"/>
        <end position="129"/>
    </location>
</feature>
<dbReference type="InterPro" id="IPR038269">
    <property type="entry name" value="SCAN_sf"/>
</dbReference>
<evidence type="ECO:0000313" key="7">
    <source>
        <dbReference type="Ensembl" id="ENSOSIP00000004445.1"/>
    </source>
</evidence>
<dbReference type="PANTHER" id="PTHR46888:SF1">
    <property type="entry name" value="RIBONUCLEASE H"/>
    <property type="match status" value="1"/>
</dbReference>
<dbReference type="Gene3D" id="3.30.420.10">
    <property type="entry name" value="Ribonuclease H-like superfamily/Ribonuclease H"/>
    <property type="match status" value="1"/>
</dbReference>
<dbReference type="SUPFAM" id="SSF53098">
    <property type="entry name" value="Ribonuclease H-like"/>
    <property type="match status" value="1"/>
</dbReference>
<keyword evidence="2" id="KW-0548">Nucleotidyltransferase</keyword>
<dbReference type="Pfam" id="PF17921">
    <property type="entry name" value="Integrase_H2C2"/>
    <property type="match status" value="1"/>
</dbReference>
<dbReference type="Proteomes" id="UP000694383">
    <property type="component" value="Unplaced"/>
</dbReference>
<evidence type="ECO:0000256" key="3">
    <source>
        <dbReference type="ARBA" id="ARBA00039658"/>
    </source>
</evidence>
<dbReference type="InterPro" id="IPR036397">
    <property type="entry name" value="RNaseH_sf"/>
</dbReference>
<feature type="compositionally biased region" description="Acidic residues" evidence="4">
    <location>
        <begin position="94"/>
        <end position="106"/>
    </location>
</feature>
<evidence type="ECO:0000256" key="2">
    <source>
        <dbReference type="ARBA" id="ARBA00022918"/>
    </source>
</evidence>
<dbReference type="AlphaFoldDB" id="A0A8C7WWK1"/>
<feature type="domain" description="SCAN box" evidence="5">
    <location>
        <begin position="203"/>
        <end position="279"/>
    </location>
</feature>
<dbReference type="Pfam" id="PF00665">
    <property type="entry name" value="rve"/>
    <property type="match status" value="1"/>
</dbReference>
<feature type="region of interest" description="Disordered" evidence="4">
    <location>
        <begin position="292"/>
        <end position="336"/>
    </location>
</feature>
<dbReference type="SUPFAM" id="SSF50630">
    <property type="entry name" value="Acid proteases"/>
    <property type="match status" value="1"/>
</dbReference>
<dbReference type="Gene3D" id="1.10.340.70">
    <property type="match status" value="1"/>
</dbReference>
<dbReference type="Gene3D" id="2.40.70.10">
    <property type="entry name" value="Acid Proteases"/>
    <property type="match status" value="1"/>
</dbReference>
<feature type="compositionally biased region" description="Polar residues" evidence="4">
    <location>
        <begin position="300"/>
        <end position="335"/>
    </location>
</feature>
<feature type="domain" description="Integrase catalytic" evidence="6">
    <location>
        <begin position="713"/>
        <end position="852"/>
    </location>
</feature>
<dbReference type="Pfam" id="PF02023">
    <property type="entry name" value="SCAN"/>
    <property type="match status" value="1"/>
</dbReference>
<dbReference type="InterPro" id="IPR003309">
    <property type="entry name" value="SCAN_dom"/>
</dbReference>
<dbReference type="InterPro" id="IPR018061">
    <property type="entry name" value="Retropepsins"/>
</dbReference>
<evidence type="ECO:0000256" key="1">
    <source>
        <dbReference type="ARBA" id="ARBA00022801"/>
    </source>
</evidence>
<dbReference type="InterPro" id="IPR001584">
    <property type="entry name" value="Integrase_cat-core"/>
</dbReference>
<dbReference type="FunFam" id="3.30.420.10:FF:000032">
    <property type="entry name" value="Retrovirus-related Pol polyprotein from transposon 297-like Protein"/>
    <property type="match status" value="1"/>
</dbReference>
<name>A0A8C7WWK1_9TELE</name>
<reference evidence="7" key="2">
    <citation type="submission" date="2025-09" db="UniProtKB">
        <authorList>
            <consortium name="Ensembl"/>
        </authorList>
    </citation>
    <scope>IDENTIFICATION</scope>
</reference>
<dbReference type="InterPro" id="IPR012337">
    <property type="entry name" value="RNaseH-like_sf"/>
</dbReference>
<evidence type="ECO:0000259" key="5">
    <source>
        <dbReference type="PROSITE" id="PS50804"/>
    </source>
</evidence>
<reference evidence="7" key="1">
    <citation type="submission" date="2025-08" db="UniProtKB">
        <authorList>
            <consortium name="Ensembl"/>
        </authorList>
    </citation>
    <scope>IDENTIFICATION</scope>
</reference>
<dbReference type="FunFam" id="1.10.340.70:FF:000001">
    <property type="entry name" value="Retrovirus-related Pol polyprotein from transposon gypsy-like Protein"/>
    <property type="match status" value="1"/>
</dbReference>
<keyword evidence="8" id="KW-1185">Reference proteome</keyword>
<feature type="compositionally biased region" description="Low complexity" evidence="4">
    <location>
        <begin position="16"/>
        <end position="30"/>
    </location>
</feature>
<dbReference type="CDD" id="cd07936">
    <property type="entry name" value="SCAN"/>
    <property type="match status" value="1"/>
</dbReference>
<dbReference type="InterPro" id="IPR041588">
    <property type="entry name" value="Integrase_H2C2"/>
</dbReference>
<dbReference type="PROSITE" id="PS50804">
    <property type="entry name" value="SCAN_BOX"/>
    <property type="match status" value="1"/>
</dbReference>
<dbReference type="Pfam" id="PF00077">
    <property type="entry name" value="RVP"/>
    <property type="match status" value="1"/>
</dbReference>
<dbReference type="GO" id="GO:0003964">
    <property type="term" value="F:RNA-directed DNA polymerase activity"/>
    <property type="evidence" value="ECO:0007669"/>
    <property type="project" value="UniProtKB-KW"/>
</dbReference>
<dbReference type="CDD" id="cd00303">
    <property type="entry name" value="retropepsin_like"/>
    <property type="match status" value="1"/>
</dbReference>
<protein>
    <recommendedName>
        <fullName evidence="3">Gypsy retrotransposon integrase-like protein 1</fullName>
    </recommendedName>
</protein>
<dbReference type="GO" id="GO:0016787">
    <property type="term" value="F:hydrolase activity"/>
    <property type="evidence" value="ECO:0007669"/>
    <property type="project" value="UniProtKB-KW"/>
</dbReference>
<keyword evidence="2" id="KW-0808">Transferase</keyword>
<feature type="region of interest" description="Disordered" evidence="4">
    <location>
        <begin position="1"/>
        <end position="41"/>
    </location>
</feature>
<dbReference type="GO" id="GO:0015074">
    <property type="term" value="P:DNA integration"/>
    <property type="evidence" value="ECO:0007669"/>
    <property type="project" value="InterPro"/>
</dbReference>
<evidence type="ECO:0000313" key="8">
    <source>
        <dbReference type="Proteomes" id="UP000694383"/>
    </source>
</evidence>
<dbReference type="GeneTree" id="ENSGT00940000169353"/>
<dbReference type="SMART" id="SM00431">
    <property type="entry name" value="SCAN"/>
    <property type="match status" value="1"/>
</dbReference>
<dbReference type="GO" id="GO:0003676">
    <property type="term" value="F:nucleic acid binding"/>
    <property type="evidence" value="ECO:0007669"/>
    <property type="project" value="InterPro"/>
</dbReference>
<proteinExistence type="predicted"/>
<dbReference type="InterPro" id="IPR021109">
    <property type="entry name" value="Peptidase_aspartic_dom_sf"/>
</dbReference>
<dbReference type="Gene3D" id="1.10.4020.10">
    <property type="entry name" value="DNA breaking-rejoining enzymes"/>
    <property type="match status" value="1"/>
</dbReference>
<sequence>MTRGGRKTPLEEQQQDEGAAAASDAGAIGSNPEEQMEELKGLVKSLIKAQATRDQKLDKDFSRQEQRWKSMQHQFQQLQCQVNDLTEQKLEQGMEQDEMEDDDDHDDAQPRIGPVALGGVPQREPRLPQLTPEDDIEHFLATFERMAQVCRWPKEDWAIRLVPLLTGKARTAYVLMDITDSVDYEKVKDSILAKYEITADTYRRRFRSLMIEEGETPRELYVRLKDLFLRWIKPEKMSVKEISEQIILEQFLRMVHPELEVWIREHDPKTAEEAARLAEVFTSARRGTQHYPFGRGTRYAQPSKSTGSDQGVGQWQGKKTFSARQSGPQSTSHTRTVPFKPIKKEVRCYNCNGLGHTQYFCPALKSKPSLCLVPRPENKMAVEKNSYMVPVLVNGQRCEALLDSGSFQSLVSAKLISEEKLSQHTTTISCIHGDEHDYPTAEVYLTVGGQTYVLSVGVVPSLPYPVILGKDLPTLCDLIHHSDSNLIAGTSNNEGASVTLIEPFGVEIKTGQEPEPSNSCFVVTRSQSVKEALREMPFFDEELEAQFKPRKTRSEKRREKFKGQWMQVQSELPKPIEGMEFNIPTDIGTLQKEDPTLKAWWDKVTETDGLPQGQVSCLDEVQYVVKGGMLYQKKGPVEALVLPQQFRATVMEMGHSIPWAGHMGFQKTLNRISYRFVWPGMYVQILEFCNSCEVCQLTSGKGVTRARLQPMPVIETPFERIGMDVVGPLEKSSAGNRYILVVCDYATRYPEAFALRSVKAKYVANCLLQLFSRVGLPREILTDCGTNFLSNLLQQVYKLLGVKGLRTTPYHPQTDGLVERYNQTLKTMLRKFVSNTGADWDQWLPYLLFAYR</sequence>
<keyword evidence="1" id="KW-0378">Hydrolase</keyword>
<dbReference type="PANTHER" id="PTHR46888">
    <property type="entry name" value="ZINC KNUCKLE DOMAINCONTAINING PROTEIN-RELATED"/>
    <property type="match status" value="1"/>
</dbReference>
<keyword evidence="2" id="KW-0695">RNA-directed DNA polymerase</keyword>
<dbReference type="SUPFAM" id="SSF47353">
    <property type="entry name" value="Retrovirus capsid dimerization domain-like"/>
    <property type="match status" value="1"/>
</dbReference>
<dbReference type="PROSITE" id="PS50994">
    <property type="entry name" value="INTEGRASE"/>
    <property type="match status" value="1"/>
</dbReference>
<evidence type="ECO:0000259" key="6">
    <source>
        <dbReference type="PROSITE" id="PS50994"/>
    </source>
</evidence>